<dbReference type="SMART" id="SM00603">
    <property type="entry name" value="LCCL"/>
    <property type="match status" value="1"/>
</dbReference>
<feature type="signal peptide" evidence="1">
    <location>
        <begin position="1"/>
        <end position="23"/>
    </location>
</feature>
<dbReference type="PANTHER" id="PTHR31331">
    <property type="entry name" value="LCCL DOMAIN PROTEIN (AFU_ORTHOLOGUE AFUA_5G08630)"/>
    <property type="match status" value="1"/>
</dbReference>
<dbReference type="Pfam" id="PF03815">
    <property type="entry name" value="LCCL"/>
    <property type="match status" value="1"/>
</dbReference>
<dbReference type="AlphaFoldDB" id="C3XPK4"/>
<evidence type="ECO:0000259" key="2">
    <source>
        <dbReference type="PROSITE" id="PS50820"/>
    </source>
</evidence>
<evidence type="ECO:0000313" key="3">
    <source>
        <dbReference type="EMBL" id="EEN69875.1"/>
    </source>
</evidence>
<dbReference type="Gene3D" id="2.170.130.20">
    <property type="entry name" value="LCCL-like domain"/>
    <property type="match status" value="1"/>
</dbReference>
<sequence>MAVFRLTLAIFLVLVHFTTFITGQKATPAPQGSTAAASASNGDSVLFERDGGSGSGDGASVVLLDVLEKALSGDSPVCKAAIHDGRIPDDGGRVGVYRWSGQVSYEGSTQNGITSDRKYNSLTCGHNNYHRDNIITSGHYHYNCDNTIAD</sequence>
<dbReference type="SUPFAM" id="SSF69848">
    <property type="entry name" value="LCCL domain"/>
    <property type="match status" value="1"/>
</dbReference>
<dbReference type="PROSITE" id="PS50820">
    <property type="entry name" value="LCCL"/>
    <property type="match status" value="1"/>
</dbReference>
<keyword evidence="1" id="KW-0732">Signal</keyword>
<dbReference type="InterPro" id="IPR036609">
    <property type="entry name" value="LCCL_sf"/>
</dbReference>
<proteinExistence type="predicted"/>
<organism evidence="3">
    <name type="scientific">Branchiostoma floridae</name>
    <name type="common">Florida lancelet</name>
    <name type="synonym">Amphioxus</name>
    <dbReference type="NCBI Taxonomy" id="7739"/>
    <lineage>
        <taxon>Eukaryota</taxon>
        <taxon>Metazoa</taxon>
        <taxon>Chordata</taxon>
        <taxon>Cephalochordata</taxon>
        <taxon>Leptocardii</taxon>
        <taxon>Amphioxiformes</taxon>
        <taxon>Branchiostomatidae</taxon>
        <taxon>Branchiostoma</taxon>
    </lineage>
</organism>
<feature type="chain" id="PRO_5002934129" description="LCCL domain-containing protein" evidence="1">
    <location>
        <begin position="24"/>
        <end position="150"/>
    </location>
</feature>
<dbReference type="InParanoid" id="C3XPK4"/>
<dbReference type="EMBL" id="GG666451">
    <property type="protein sequence ID" value="EEN69875.1"/>
    <property type="molecule type" value="Genomic_DNA"/>
</dbReference>
<accession>C3XPK4</accession>
<feature type="domain" description="LCCL" evidence="2">
    <location>
        <begin position="75"/>
        <end position="115"/>
    </location>
</feature>
<reference evidence="3" key="1">
    <citation type="journal article" date="2008" name="Nature">
        <title>The amphioxus genome and the evolution of the chordate karyotype.</title>
        <authorList>
            <consortium name="US DOE Joint Genome Institute (JGI-PGF)"/>
            <person name="Putnam N.H."/>
            <person name="Butts T."/>
            <person name="Ferrier D.E.K."/>
            <person name="Furlong R.F."/>
            <person name="Hellsten U."/>
            <person name="Kawashima T."/>
            <person name="Robinson-Rechavi M."/>
            <person name="Shoguchi E."/>
            <person name="Terry A."/>
            <person name="Yu J.-K."/>
            <person name="Benito-Gutierrez E.L."/>
            <person name="Dubchak I."/>
            <person name="Garcia-Fernandez J."/>
            <person name="Gibson-Brown J.J."/>
            <person name="Grigoriev I.V."/>
            <person name="Horton A.C."/>
            <person name="de Jong P.J."/>
            <person name="Jurka J."/>
            <person name="Kapitonov V.V."/>
            <person name="Kohara Y."/>
            <person name="Kuroki Y."/>
            <person name="Lindquist E."/>
            <person name="Lucas S."/>
            <person name="Osoegawa K."/>
            <person name="Pennacchio L.A."/>
            <person name="Salamov A.A."/>
            <person name="Satou Y."/>
            <person name="Sauka-Spengler T."/>
            <person name="Schmutz J."/>
            <person name="Shin-I T."/>
            <person name="Toyoda A."/>
            <person name="Bronner-Fraser M."/>
            <person name="Fujiyama A."/>
            <person name="Holland L.Z."/>
            <person name="Holland P.W.H."/>
            <person name="Satoh N."/>
            <person name="Rokhsar D.S."/>
        </authorList>
    </citation>
    <scope>NUCLEOTIDE SEQUENCE [LARGE SCALE GENOMIC DNA]</scope>
    <source>
        <strain evidence="3">S238N-H82</strain>
        <tissue evidence="3">Testes</tissue>
    </source>
</reference>
<gene>
    <name evidence="3" type="ORF">BRAFLDRAFT_72014</name>
</gene>
<name>C3XPK4_BRAFL</name>
<dbReference type="InterPro" id="IPR004043">
    <property type="entry name" value="LCCL"/>
</dbReference>
<dbReference type="PANTHER" id="PTHR31331:SF1">
    <property type="entry name" value="CYSTEINE RICH SECRETORY PROTEIN LCCL DOMAIN CONTAINING 2"/>
    <property type="match status" value="1"/>
</dbReference>
<protein>
    <recommendedName>
        <fullName evidence="2">LCCL domain-containing protein</fullName>
    </recommendedName>
</protein>
<dbReference type="InterPro" id="IPR051957">
    <property type="entry name" value="CRISP-LCCL_domain"/>
</dbReference>
<evidence type="ECO:0000256" key="1">
    <source>
        <dbReference type="SAM" id="SignalP"/>
    </source>
</evidence>